<dbReference type="GO" id="GO:0005576">
    <property type="term" value="C:extracellular region"/>
    <property type="evidence" value="ECO:0007669"/>
    <property type="project" value="UniProtKB-SubCell"/>
</dbReference>
<evidence type="ECO:0000256" key="5">
    <source>
        <dbReference type="ARBA" id="ARBA00022801"/>
    </source>
</evidence>
<dbReference type="GO" id="GO:0045493">
    <property type="term" value="P:xylan catabolic process"/>
    <property type="evidence" value="ECO:0007669"/>
    <property type="project" value="UniProtKB-KW"/>
</dbReference>
<evidence type="ECO:0000256" key="8">
    <source>
        <dbReference type="SAM" id="SignalP"/>
    </source>
</evidence>
<organism evidence="9 10">
    <name type="scientific">Naumannella halotolerans</name>
    <dbReference type="NCBI Taxonomy" id="993414"/>
    <lineage>
        <taxon>Bacteria</taxon>
        <taxon>Bacillati</taxon>
        <taxon>Actinomycetota</taxon>
        <taxon>Actinomycetes</taxon>
        <taxon>Propionibacteriales</taxon>
        <taxon>Propionibacteriaceae</taxon>
        <taxon>Naumannella</taxon>
    </lineage>
</organism>
<accession>A0A4R7J333</accession>
<dbReference type="Proteomes" id="UP000295371">
    <property type="component" value="Unassembled WGS sequence"/>
</dbReference>
<keyword evidence="3" id="KW-0858">Xylan degradation</keyword>
<dbReference type="PROSITE" id="PS51257">
    <property type="entry name" value="PROKAR_LIPOPROTEIN"/>
    <property type="match status" value="1"/>
</dbReference>
<keyword evidence="10" id="KW-1185">Reference proteome</keyword>
<keyword evidence="7" id="KW-0624">Polysaccharide degradation</keyword>
<dbReference type="GO" id="GO:0030600">
    <property type="term" value="F:feruloyl esterase activity"/>
    <property type="evidence" value="ECO:0007669"/>
    <property type="project" value="InterPro"/>
</dbReference>
<evidence type="ECO:0000256" key="7">
    <source>
        <dbReference type="ARBA" id="ARBA00023326"/>
    </source>
</evidence>
<dbReference type="InterPro" id="IPR029058">
    <property type="entry name" value="AB_hydrolase_fold"/>
</dbReference>
<dbReference type="OrthoDB" id="9767239at2"/>
<keyword evidence="2" id="KW-0964">Secreted</keyword>
<comment type="subcellular location">
    <subcellularLocation>
        <location evidence="1">Secreted</location>
    </subcellularLocation>
</comment>
<dbReference type="Pfam" id="PF10503">
    <property type="entry name" value="Esterase_PHB"/>
    <property type="match status" value="1"/>
</dbReference>
<evidence type="ECO:0000256" key="3">
    <source>
        <dbReference type="ARBA" id="ARBA00022651"/>
    </source>
</evidence>
<feature type="signal peptide" evidence="8">
    <location>
        <begin position="1"/>
        <end position="26"/>
    </location>
</feature>
<evidence type="ECO:0000313" key="9">
    <source>
        <dbReference type="EMBL" id="TDT30896.1"/>
    </source>
</evidence>
<dbReference type="SUPFAM" id="SSF53474">
    <property type="entry name" value="alpha/beta-Hydrolases"/>
    <property type="match status" value="1"/>
</dbReference>
<feature type="chain" id="PRO_5020933451" evidence="8">
    <location>
        <begin position="27"/>
        <end position="302"/>
    </location>
</feature>
<name>A0A4R7J333_9ACTN</name>
<reference evidence="9 10" key="1">
    <citation type="submission" date="2019-03" db="EMBL/GenBank/DDBJ databases">
        <title>Genomic Encyclopedia of Archaeal and Bacterial Type Strains, Phase II (KMG-II): from individual species to whole genera.</title>
        <authorList>
            <person name="Goeker M."/>
        </authorList>
    </citation>
    <scope>NUCLEOTIDE SEQUENCE [LARGE SCALE GENOMIC DNA]</scope>
    <source>
        <strain evidence="9 10">DSM 24323</strain>
    </source>
</reference>
<dbReference type="AlphaFoldDB" id="A0A4R7J333"/>
<evidence type="ECO:0000256" key="2">
    <source>
        <dbReference type="ARBA" id="ARBA00022525"/>
    </source>
</evidence>
<evidence type="ECO:0000256" key="4">
    <source>
        <dbReference type="ARBA" id="ARBA00022729"/>
    </source>
</evidence>
<keyword evidence="4 8" id="KW-0732">Signal</keyword>
<dbReference type="PANTHER" id="PTHR38050">
    <property type="match status" value="1"/>
</dbReference>
<gene>
    <name evidence="9" type="ORF">CLV29_2303</name>
</gene>
<dbReference type="PANTHER" id="PTHR38050:SF2">
    <property type="entry name" value="FERULOYL ESTERASE C-RELATED"/>
    <property type="match status" value="1"/>
</dbReference>
<keyword evidence="5" id="KW-0378">Hydrolase</keyword>
<evidence type="ECO:0000256" key="6">
    <source>
        <dbReference type="ARBA" id="ARBA00023277"/>
    </source>
</evidence>
<keyword evidence="6" id="KW-0119">Carbohydrate metabolism</keyword>
<dbReference type="EMBL" id="SOAW01000002">
    <property type="protein sequence ID" value="TDT30896.1"/>
    <property type="molecule type" value="Genomic_DNA"/>
</dbReference>
<protein>
    <submittedName>
        <fullName evidence="9">Polyhydroxybutyrate depolymerase</fullName>
    </submittedName>
</protein>
<evidence type="ECO:0000313" key="10">
    <source>
        <dbReference type="Proteomes" id="UP000295371"/>
    </source>
</evidence>
<comment type="caution">
    <text evidence="9">The sequence shown here is derived from an EMBL/GenBank/DDBJ whole genome shotgun (WGS) entry which is preliminary data.</text>
</comment>
<evidence type="ECO:0000256" key="1">
    <source>
        <dbReference type="ARBA" id="ARBA00004613"/>
    </source>
</evidence>
<dbReference type="InterPro" id="IPR043595">
    <property type="entry name" value="FaeB/C/D"/>
</dbReference>
<dbReference type="Gene3D" id="3.40.50.1820">
    <property type="entry name" value="alpha/beta hydrolase"/>
    <property type="match status" value="1"/>
</dbReference>
<dbReference type="InterPro" id="IPR010126">
    <property type="entry name" value="Esterase_phb"/>
</dbReference>
<dbReference type="RefSeq" id="WP_133755239.1">
    <property type="nucleotide sequence ID" value="NZ_SOAW01000002.1"/>
</dbReference>
<sequence>MVRRFLSAVIALLGLGLLGCTTPTQFSDEVAQTCEGPVQAGRTTRSVVIDGAEREYLLSVPEVGHTEPLPLLLAFHGRGGSAAGMASISRLAELPALVVFAQAQFSQGMPSWQGAPYAPEVDDVAYAVDIVRQVREEFCVDDRQVNAIGFSNGGGLTSLLACQRSDIFTAVATVSGAYYQQAFDGCDRAMPMPVIAFHGTNDQVINFDGGQRNGENYVSATQWVTGWVERNDCHNVSQTDLGGVAHTSWSDCYDDADVELYVIADGGHVWPGGQQSGAQAPADQQVDATTIIWGFLSAHREP</sequence>
<proteinExistence type="predicted"/>